<keyword evidence="15" id="KW-1185">Reference proteome</keyword>
<dbReference type="InterPro" id="IPR035983">
    <property type="entry name" value="Hect_E3_ubiquitin_ligase"/>
</dbReference>
<keyword evidence="6" id="KW-0963">Cytoplasm</keyword>
<evidence type="ECO:0000313" key="15">
    <source>
        <dbReference type="Proteomes" id="UP001178508"/>
    </source>
</evidence>
<organism evidence="14 15">
    <name type="scientific">Xyrichtys novacula</name>
    <name type="common">Pearly razorfish</name>
    <name type="synonym">Hemipteronotus novacula</name>
    <dbReference type="NCBI Taxonomy" id="13765"/>
    <lineage>
        <taxon>Eukaryota</taxon>
        <taxon>Metazoa</taxon>
        <taxon>Chordata</taxon>
        <taxon>Craniata</taxon>
        <taxon>Vertebrata</taxon>
        <taxon>Euteleostomi</taxon>
        <taxon>Actinopterygii</taxon>
        <taxon>Neopterygii</taxon>
        <taxon>Teleostei</taxon>
        <taxon>Neoteleostei</taxon>
        <taxon>Acanthomorphata</taxon>
        <taxon>Eupercaria</taxon>
        <taxon>Labriformes</taxon>
        <taxon>Labridae</taxon>
        <taxon>Xyrichtys</taxon>
    </lineage>
</organism>
<name>A0AAV1GSU3_XYRNO</name>
<dbReference type="EMBL" id="OY660879">
    <property type="protein sequence ID" value="CAJ1076270.1"/>
    <property type="molecule type" value="Genomic_DNA"/>
</dbReference>
<keyword evidence="7" id="KW-0808">Transferase</keyword>
<keyword evidence="9 12" id="KW-0833">Ubl conjugation pathway</keyword>
<evidence type="ECO:0000256" key="4">
    <source>
        <dbReference type="ARBA" id="ARBA00004906"/>
    </source>
</evidence>
<dbReference type="GO" id="GO:0007030">
    <property type="term" value="P:Golgi organization"/>
    <property type="evidence" value="ECO:0007669"/>
    <property type="project" value="TreeGrafter"/>
</dbReference>
<dbReference type="GO" id="GO:0006511">
    <property type="term" value="P:ubiquitin-dependent protein catabolic process"/>
    <property type="evidence" value="ECO:0007669"/>
    <property type="project" value="TreeGrafter"/>
</dbReference>
<evidence type="ECO:0000256" key="11">
    <source>
        <dbReference type="ARBA" id="ARBA00023136"/>
    </source>
</evidence>
<dbReference type="PANTHER" id="PTHR11254">
    <property type="entry name" value="HECT DOMAIN UBIQUITIN-PROTEIN LIGASE"/>
    <property type="match status" value="1"/>
</dbReference>
<dbReference type="GO" id="GO:0005634">
    <property type="term" value="C:nucleus"/>
    <property type="evidence" value="ECO:0007669"/>
    <property type="project" value="TreeGrafter"/>
</dbReference>
<dbReference type="AlphaFoldDB" id="A0AAV1GSU3"/>
<evidence type="ECO:0000256" key="7">
    <source>
        <dbReference type="ARBA" id="ARBA00022679"/>
    </source>
</evidence>
<dbReference type="InterPro" id="IPR000569">
    <property type="entry name" value="HECT_dom"/>
</dbReference>
<dbReference type="SUPFAM" id="SSF56204">
    <property type="entry name" value="Hect, E3 ligase catalytic domain"/>
    <property type="match status" value="1"/>
</dbReference>
<keyword evidence="8" id="KW-0677">Repeat</keyword>
<dbReference type="PROSITE" id="PS50237">
    <property type="entry name" value="HECT"/>
    <property type="match status" value="1"/>
</dbReference>
<evidence type="ECO:0000313" key="14">
    <source>
        <dbReference type="EMBL" id="CAJ1076270.1"/>
    </source>
</evidence>
<evidence type="ECO:0000256" key="5">
    <source>
        <dbReference type="ARBA" id="ARBA00012485"/>
    </source>
</evidence>
<dbReference type="Pfam" id="PF00632">
    <property type="entry name" value="HECT"/>
    <property type="match status" value="1"/>
</dbReference>
<dbReference type="Gene3D" id="3.30.2410.10">
    <property type="entry name" value="Hect, E3 ligase catalytic domain"/>
    <property type="match status" value="1"/>
</dbReference>
<dbReference type="PANTHER" id="PTHR11254:SF363">
    <property type="entry name" value="E3 UBIQUITIN-PROTEIN LIGASE HACE1"/>
    <property type="match status" value="1"/>
</dbReference>
<dbReference type="SMART" id="SM00119">
    <property type="entry name" value="HECTc"/>
    <property type="match status" value="1"/>
</dbReference>
<evidence type="ECO:0000256" key="2">
    <source>
        <dbReference type="ARBA" id="ARBA00004308"/>
    </source>
</evidence>
<dbReference type="GO" id="GO:0061025">
    <property type="term" value="P:membrane fusion"/>
    <property type="evidence" value="ECO:0007669"/>
    <property type="project" value="TreeGrafter"/>
</dbReference>
<evidence type="ECO:0000259" key="13">
    <source>
        <dbReference type="PROSITE" id="PS50237"/>
    </source>
</evidence>
<protein>
    <recommendedName>
        <fullName evidence="5">HECT-type E3 ubiquitin transferase</fullName>
        <ecNumber evidence="5">2.3.2.26</ecNumber>
    </recommendedName>
</protein>
<evidence type="ECO:0000256" key="3">
    <source>
        <dbReference type="ARBA" id="ARBA00004496"/>
    </source>
</evidence>
<reference evidence="14" key="1">
    <citation type="submission" date="2023-08" db="EMBL/GenBank/DDBJ databases">
        <authorList>
            <person name="Alioto T."/>
            <person name="Alioto T."/>
            <person name="Gomez Garrido J."/>
        </authorList>
    </citation>
    <scope>NUCLEOTIDE SEQUENCE</scope>
</reference>
<dbReference type="EC" id="2.3.2.26" evidence="5"/>
<gene>
    <name evidence="14" type="ORF">XNOV1_A004988</name>
</gene>
<evidence type="ECO:0000256" key="6">
    <source>
        <dbReference type="ARBA" id="ARBA00022490"/>
    </source>
</evidence>
<keyword evidence="10" id="KW-0040">ANK repeat</keyword>
<dbReference type="GO" id="GO:0000209">
    <property type="term" value="P:protein polyubiquitination"/>
    <property type="evidence" value="ECO:0007669"/>
    <property type="project" value="TreeGrafter"/>
</dbReference>
<comment type="pathway">
    <text evidence="4">Protein modification; protein ubiquitination.</text>
</comment>
<proteinExistence type="predicted"/>
<comment type="subcellular location">
    <subcellularLocation>
        <location evidence="3">Cytoplasm</location>
    </subcellularLocation>
    <subcellularLocation>
        <location evidence="2">Endomembrane system</location>
    </subcellularLocation>
</comment>
<evidence type="ECO:0000256" key="12">
    <source>
        <dbReference type="PROSITE-ProRule" id="PRU00104"/>
    </source>
</evidence>
<evidence type="ECO:0000256" key="9">
    <source>
        <dbReference type="ARBA" id="ARBA00022786"/>
    </source>
</evidence>
<comment type="catalytic activity">
    <reaction evidence="1">
        <text>S-ubiquitinyl-[E2 ubiquitin-conjugating enzyme]-L-cysteine + [acceptor protein]-L-lysine = [E2 ubiquitin-conjugating enzyme]-L-cysteine + N(6)-ubiquitinyl-[acceptor protein]-L-lysine.</text>
        <dbReference type="EC" id="2.3.2.26"/>
    </reaction>
</comment>
<evidence type="ECO:0000256" key="10">
    <source>
        <dbReference type="ARBA" id="ARBA00023043"/>
    </source>
</evidence>
<evidence type="ECO:0000256" key="1">
    <source>
        <dbReference type="ARBA" id="ARBA00000885"/>
    </source>
</evidence>
<feature type="active site" description="Glycyl thioester intermediate" evidence="12">
    <location>
        <position position="635"/>
    </location>
</feature>
<feature type="domain" description="HECT" evidence="13">
    <location>
        <begin position="339"/>
        <end position="667"/>
    </location>
</feature>
<sequence length="667" mass="74683">MYCRYCGKELPGKPNFCSSCGKRLQEADGDSPSTSQTIQSPTLQTFLEYRKKKAEERQKFSCGKKAAKKPEKVQINVGLMSMVKGGGLKPLRGRSLCLSTHPDITAPDLLDQAVKKMKDFNKDLDDGPFILLYPDCSEVVNVPGTETPFMLKTYKEEIGKPYQRITIYICSKTDFEEVGKLSATCDTDSDPEIVIKRNTTLDLADTLPFEPYNMSSPVHNEPEDLNSARGLSLSSDLPQTIVLDNDHDYASPSGCHDVKSSCYRTYTDLFGPIIIDDDDEDEVPIPDKTHDMASEEFEPTSVQAAEVIANLALAIDHKKVSRFNISRSDVWDGAVRGFRRSTYSESSDIFVKFTDDAGSFEEGLDTGGPKREFLTLLMTHLRNRPIFDGPPERRYLVYNSTAVREDEYFLAGKMIVVSIIHGGPAPHFLSKDLVNHLLGKTTFNATVEDVTDEELRKALRQVQEAESDESLQDVILQYSTMFQTAGCLRRTKVHERHMLIEDYLRWYILGRNQIAIQRFKEGLASLQFLTALQQHSGVLAPILCHSSKALTASEMESLFRPDRSPRGSNRWQKENQTIGFWADFLLDCEEKVAAVSLEDVLMFASGLAALPPAGMTPSPSIEFLIDSPFPMACTCTNTLKLPLLDTYRVFKTNMEFGIQNAPGFGCF</sequence>
<dbReference type="GO" id="GO:0000139">
    <property type="term" value="C:Golgi membrane"/>
    <property type="evidence" value="ECO:0007669"/>
    <property type="project" value="TreeGrafter"/>
</dbReference>
<accession>A0AAV1GSU3</accession>
<dbReference type="Proteomes" id="UP001178508">
    <property type="component" value="Chromosome 16"/>
</dbReference>
<dbReference type="Gene3D" id="3.90.1750.10">
    <property type="entry name" value="Hect, E3 ligase catalytic domains"/>
    <property type="match status" value="1"/>
</dbReference>
<dbReference type="InterPro" id="IPR050409">
    <property type="entry name" value="E3_ubiq-protein_ligase"/>
</dbReference>
<keyword evidence="11" id="KW-0472">Membrane</keyword>
<evidence type="ECO:0000256" key="8">
    <source>
        <dbReference type="ARBA" id="ARBA00022737"/>
    </source>
</evidence>
<dbReference type="GO" id="GO:0061630">
    <property type="term" value="F:ubiquitin protein ligase activity"/>
    <property type="evidence" value="ECO:0007669"/>
    <property type="project" value="UniProtKB-EC"/>
</dbReference>